<evidence type="ECO:0000313" key="2">
    <source>
        <dbReference type="Proteomes" id="UP000318307"/>
    </source>
</evidence>
<gene>
    <name evidence="1" type="ORF">LZ24_02526</name>
</gene>
<dbReference type="OrthoDB" id="9823542at2"/>
<dbReference type="Proteomes" id="UP000318307">
    <property type="component" value="Unassembled WGS sequence"/>
</dbReference>
<keyword evidence="2" id="KW-1185">Reference proteome</keyword>
<organism evidence="1 2">
    <name type="scientific">Desulfobotulus alkaliphilus</name>
    <dbReference type="NCBI Taxonomy" id="622671"/>
    <lineage>
        <taxon>Bacteria</taxon>
        <taxon>Pseudomonadati</taxon>
        <taxon>Thermodesulfobacteriota</taxon>
        <taxon>Desulfobacteria</taxon>
        <taxon>Desulfobacterales</taxon>
        <taxon>Desulfobacteraceae</taxon>
        <taxon>Desulfobotulus</taxon>
    </lineage>
</organism>
<accession>A0A562RI27</accession>
<name>A0A562RI27_9BACT</name>
<dbReference type="RefSeq" id="WP_144685625.1">
    <property type="nucleotide sequence ID" value="NZ_VLLC01000021.1"/>
</dbReference>
<dbReference type="AlphaFoldDB" id="A0A562RI27"/>
<protein>
    <submittedName>
        <fullName evidence="1">Uncharacterized protein</fullName>
    </submittedName>
</protein>
<sequence length="160" mass="17578">MNPSIRQTLLEELENVLSGIRRINGFHSDIGTALVLAEGKRDLEALPALWLTPGTEECESTRYGEDSLTLPLTIRAGLRYTLHDAPDLQERAMATAAENVLADIRQALGQLEEESETADSVRYVSGGVEDWPDWSQGEVSLFVSVQAEIGYSTARNNPYG</sequence>
<reference evidence="1 2" key="1">
    <citation type="submission" date="2019-07" db="EMBL/GenBank/DDBJ databases">
        <title>Genome sequencing of 100 strains of the haloalkaliphilic chemolithoautotrophic sulfur-oxidizing bacterium Thioalkalivibrio.</title>
        <authorList>
            <person name="Muyzer G."/>
        </authorList>
    </citation>
    <scope>NUCLEOTIDE SEQUENCE [LARGE SCALE GENOMIC DNA]</scope>
    <source>
        <strain evidence="1 2">ASO4-4</strain>
    </source>
</reference>
<dbReference type="EMBL" id="VLLC01000021">
    <property type="protein sequence ID" value="TWI68553.1"/>
    <property type="molecule type" value="Genomic_DNA"/>
</dbReference>
<proteinExistence type="predicted"/>
<evidence type="ECO:0000313" key="1">
    <source>
        <dbReference type="EMBL" id="TWI68553.1"/>
    </source>
</evidence>
<comment type="caution">
    <text evidence="1">The sequence shown here is derived from an EMBL/GenBank/DDBJ whole genome shotgun (WGS) entry which is preliminary data.</text>
</comment>